<protein>
    <submittedName>
        <fullName evidence="2">Uncharacterized protein</fullName>
    </submittedName>
</protein>
<evidence type="ECO:0000256" key="1">
    <source>
        <dbReference type="SAM" id="MobiDB-lite"/>
    </source>
</evidence>
<name>A0ABT9KWA2_9ACTN</name>
<feature type="region of interest" description="Disordered" evidence="1">
    <location>
        <begin position="408"/>
        <end position="458"/>
    </location>
</feature>
<evidence type="ECO:0000313" key="2">
    <source>
        <dbReference type="EMBL" id="MDP9612714.1"/>
    </source>
</evidence>
<proteinExistence type="predicted"/>
<comment type="caution">
    <text evidence="2">The sequence shown here is derived from an EMBL/GenBank/DDBJ whole genome shotgun (WGS) entry which is preliminary data.</text>
</comment>
<sequence length="458" mass="48860">MGRDLPAALSELHSNRAWYGYDSGPLGQARTAAMEALTTAQLIGDGLLQLSALETLVLIDFADLVHHPGGVHPDARGQHGRTGLEDLALTDPPAGGIDTRRLSLTSPRKRPWCSSGTRIFRREARLTRAVTGRVRHDPLIPALRREVHALVHHRTDGSAAPVWHMLDSSPAVGEYEEPMRLRHAGSPAAAIGAGPGLSRTTTACRMIARFVVGAHALAREAAGPEAAVDEIFPVIEAAWRVTRPAGAEEPTGPAGRWPGDPCRECGPAGPRPGVRSWMPPGCASPADGQWLKAPDDQGVPPGELVGCGVQGETRGVFQEGAEGDPAFQPGQRRAQAVVRAVPEGEVPLGVAADVEGVGTVEALRVTARGRARKTTCWPARTATLLRVSRTGGYRNDVTQFLPLVDGLPPVRRMRGRPRRKPRTSAYQGAAQGPRLGMPTVAMTDGSCRRRRRERVASS</sequence>
<feature type="compositionally biased region" description="Basic residues" evidence="1">
    <location>
        <begin position="448"/>
        <end position="458"/>
    </location>
</feature>
<organism evidence="2 3">
    <name type="scientific">Streptomyces demainii</name>
    <dbReference type="NCBI Taxonomy" id="588122"/>
    <lineage>
        <taxon>Bacteria</taxon>
        <taxon>Bacillati</taxon>
        <taxon>Actinomycetota</taxon>
        <taxon>Actinomycetes</taxon>
        <taxon>Kitasatosporales</taxon>
        <taxon>Streptomycetaceae</taxon>
        <taxon>Streptomyces</taxon>
    </lineage>
</organism>
<accession>A0ABT9KWA2</accession>
<feature type="compositionally biased region" description="Basic residues" evidence="1">
    <location>
        <begin position="411"/>
        <end position="422"/>
    </location>
</feature>
<dbReference type="Proteomes" id="UP001234880">
    <property type="component" value="Unassembled WGS sequence"/>
</dbReference>
<gene>
    <name evidence="2" type="ORF">JOF35_004991</name>
</gene>
<reference evidence="2 3" key="1">
    <citation type="submission" date="2023-07" db="EMBL/GenBank/DDBJ databases">
        <title>Sequencing the genomes of 1000 actinobacteria strains.</title>
        <authorList>
            <person name="Klenk H.-P."/>
        </authorList>
    </citation>
    <scope>NUCLEOTIDE SEQUENCE [LARGE SCALE GENOMIC DNA]</scope>
    <source>
        <strain evidence="2 3">DSM 41600</strain>
    </source>
</reference>
<dbReference type="EMBL" id="JAURUE010000001">
    <property type="protein sequence ID" value="MDP9612714.1"/>
    <property type="molecule type" value="Genomic_DNA"/>
</dbReference>
<keyword evidence="3" id="KW-1185">Reference proteome</keyword>
<evidence type="ECO:0000313" key="3">
    <source>
        <dbReference type="Proteomes" id="UP001234880"/>
    </source>
</evidence>